<dbReference type="WBParaSite" id="ES5_v2.g21609.t1">
    <property type="protein sequence ID" value="ES5_v2.g21609.t1"/>
    <property type="gene ID" value="ES5_v2.g21609"/>
</dbReference>
<protein>
    <submittedName>
        <fullName evidence="2">Piwi domain-containing protein</fullName>
    </submittedName>
</protein>
<proteinExistence type="predicted"/>
<sequence>FQEFNLFSQSDEQWLDVFDRIEADYGIERTLILAIDGPRVSHYFLKYSEAFTGIHTQHIMAPTILNADTRTQHNICHKINVKMGGLNLIVKFGPIVLNLDLNSNKVIVISIDVCHATGADYKGETTEPSTIGISINNGKHPQEIYDSFFYGETREEIVEQNSLARYIEIQLKEALKYRNEIEKIIVIRDGVDEGRFSKVVEEEVKAIKSATKNLGINAAKFVVFLVNKKTNARHFKNDESSITSMTPRSFVSFGTRYKFKQFFMTPHRSITGTAVSPLVTILLDEIGITKAEAQEFLLGLTYLHQIVNSPISIPAPMNQADETSFRGQYLYRHVTRNGDETRSNDELTRLLNFGGTLAPRTRYNA</sequence>
<evidence type="ECO:0000313" key="2">
    <source>
        <dbReference type="WBParaSite" id="ES5_v2.g21609.t1"/>
    </source>
</evidence>
<organism evidence="1 2">
    <name type="scientific">Panagrolaimus sp. ES5</name>
    <dbReference type="NCBI Taxonomy" id="591445"/>
    <lineage>
        <taxon>Eukaryota</taxon>
        <taxon>Metazoa</taxon>
        <taxon>Ecdysozoa</taxon>
        <taxon>Nematoda</taxon>
        <taxon>Chromadorea</taxon>
        <taxon>Rhabditida</taxon>
        <taxon>Tylenchina</taxon>
        <taxon>Panagrolaimomorpha</taxon>
        <taxon>Panagrolaimoidea</taxon>
        <taxon>Panagrolaimidae</taxon>
        <taxon>Panagrolaimus</taxon>
    </lineage>
</organism>
<name>A0AC34FXS4_9BILA</name>
<dbReference type="Proteomes" id="UP000887579">
    <property type="component" value="Unplaced"/>
</dbReference>
<reference evidence="2" key="1">
    <citation type="submission" date="2022-11" db="UniProtKB">
        <authorList>
            <consortium name="WormBaseParasite"/>
        </authorList>
    </citation>
    <scope>IDENTIFICATION</scope>
</reference>
<accession>A0AC34FXS4</accession>
<evidence type="ECO:0000313" key="1">
    <source>
        <dbReference type="Proteomes" id="UP000887579"/>
    </source>
</evidence>